<organism evidence="2 3">
    <name type="scientific">Marinobacter gudaonensis</name>
    <dbReference type="NCBI Taxonomy" id="375760"/>
    <lineage>
        <taxon>Bacteria</taxon>
        <taxon>Pseudomonadati</taxon>
        <taxon>Pseudomonadota</taxon>
        <taxon>Gammaproteobacteria</taxon>
        <taxon>Pseudomonadales</taxon>
        <taxon>Marinobacteraceae</taxon>
        <taxon>Marinobacter</taxon>
    </lineage>
</organism>
<protein>
    <recommendedName>
        <fullName evidence="4">DUF3306 domain-containing protein</fullName>
    </recommendedName>
</protein>
<dbReference type="OrthoDB" id="5609487at2"/>
<proteinExistence type="predicted"/>
<evidence type="ECO:0000256" key="1">
    <source>
        <dbReference type="SAM" id="MobiDB-lite"/>
    </source>
</evidence>
<evidence type="ECO:0000313" key="3">
    <source>
        <dbReference type="Proteomes" id="UP000199290"/>
    </source>
</evidence>
<evidence type="ECO:0000313" key="2">
    <source>
        <dbReference type="EMBL" id="SFR50234.1"/>
    </source>
</evidence>
<feature type="region of interest" description="Disordered" evidence="1">
    <location>
        <begin position="1"/>
        <end position="41"/>
    </location>
</feature>
<dbReference type="RefSeq" id="WP_091990134.1">
    <property type="nucleotide sequence ID" value="NZ_FOYV01000001.1"/>
</dbReference>
<accession>A0A1I6H7F1</accession>
<dbReference type="EMBL" id="FOYV01000001">
    <property type="protein sequence ID" value="SFR50234.1"/>
    <property type="molecule type" value="Genomic_DNA"/>
</dbReference>
<gene>
    <name evidence="2" type="ORF">SAMN04488073_2429</name>
</gene>
<keyword evidence="3" id="KW-1185">Reference proteome</keyword>
<name>A0A1I6H7F1_9GAMM</name>
<feature type="compositionally biased region" description="Basic and acidic residues" evidence="1">
    <location>
        <begin position="199"/>
        <end position="211"/>
    </location>
</feature>
<dbReference type="AlphaFoldDB" id="A0A1I6H7F1"/>
<dbReference type="STRING" id="375760.SAMN04488073_2429"/>
<feature type="region of interest" description="Disordered" evidence="1">
    <location>
        <begin position="144"/>
        <end position="211"/>
    </location>
</feature>
<reference evidence="3" key="1">
    <citation type="submission" date="2016-10" db="EMBL/GenBank/DDBJ databases">
        <authorList>
            <person name="Varghese N."/>
            <person name="Submissions S."/>
        </authorList>
    </citation>
    <scope>NUCLEOTIDE SEQUENCE [LARGE SCALE GENOMIC DNA]</scope>
    <source>
        <strain evidence="3">CGMCC 1.6294</strain>
    </source>
</reference>
<dbReference type="Pfam" id="PF11748">
    <property type="entry name" value="DUF3306"/>
    <property type="match status" value="1"/>
</dbReference>
<sequence>MVESRWQRWSRKKAEANRKVGPTPAPAQEPEPSAPAPEPEQQELAINETLSEQELLDKYGLPDPASIEIGTDITGFMRREIPEFLRRKALRSLWKSNPVLAVLDGLNDYDEDYTLASTAGQTVSSLYRVGEGMVEKAKKAAEVVDEPTSSLAQPSEVEPVSDQSPEAETAIEADQAPEPQVSGNLQVTQAEPEETEEAPEPRFRPRMRFDY</sequence>
<dbReference type="Proteomes" id="UP000199290">
    <property type="component" value="Unassembled WGS sequence"/>
</dbReference>
<evidence type="ECO:0008006" key="4">
    <source>
        <dbReference type="Google" id="ProtNLM"/>
    </source>
</evidence>
<feature type="compositionally biased region" description="Pro residues" evidence="1">
    <location>
        <begin position="23"/>
        <end position="38"/>
    </location>
</feature>
<dbReference type="InterPro" id="IPR021735">
    <property type="entry name" value="DUF3306"/>
</dbReference>